<dbReference type="SUPFAM" id="SSF57845">
    <property type="entry name" value="B-box zinc-binding domain"/>
    <property type="match status" value="1"/>
</dbReference>
<keyword evidence="1" id="KW-0862">Zinc</keyword>
<dbReference type="EMBL" id="JAIWYP010000015">
    <property type="protein sequence ID" value="KAH3702559.1"/>
    <property type="molecule type" value="Genomic_DNA"/>
</dbReference>
<dbReference type="CDD" id="cd19756">
    <property type="entry name" value="Bbox2"/>
    <property type="match status" value="1"/>
</dbReference>
<dbReference type="SUPFAM" id="SSF63829">
    <property type="entry name" value="Calcium-dependent phosphotriesterase"/>
    <property type="match status" value="1"/>
</dbReference>
<dbReference type="GO" id="GO:0008270">
    <property type="term" value="F:zinc ion binding"/>
    <property type="evidence" value="ECO:0007669"/>
    <property type="project" value="UniProtKB-KW"/>
</dbReference>
<accession>A0A9D4BNF1</accession>
<sequence>MAAFSQSTIEKGNDWVQDFLCSACEDEKLNESADFYCDSCKKFYCRKCIHLHGQLFKKHSTHGRSDMKKWPVVKKVEDFLLKCDVHKEENLASFCEDHSKLCCNTCAFHNHRQCKTVMLLSDLVKNTSTDLKQVLVTIQTTLAELKKLQDNQEASIQSVQSSYDEQLHKIQETRQKILAALDMLEKKTLQEMKDTLTKLQASLKSDVDKCSTLRNEFKQLRDAIQDISDKSKQELSFIASIKCKDKIHQFENYQKKNFAQLKFSITFQPNSEIMQYLSQLSGLGKIEHFAQSLTAVGNADQIISIDGKSKYDVHIQGDSITCRIEDICVLPSGQVLVVDSQNNKVKLLNKQYQVVSHCSVSDSPWGICQITPSEVGVTVGKEVQFIKINNNQLVKDRKLKFQHNCLVIASHRGDLFVTSGTELYNYSLDGKLVSKLQENNSDTNTVMGCAVSPTGDKLYITNFDEHKLLTLARDGSVLSIFTNPELVYPTCVHVTPAGQVLVCGGTSYTILQIDSKGSRKLATLATGSDGIYCPRSVCYNSNTDSIIVGTESVFVGQSNYILVYKVK</sequence>
<dbReference type="InterPro" id="IPR000315">
    <property type="entry name" value="Znf_B-box"/>
</dbReference>
<dbReference type="PANTHER" id="PTHR25462:SF296">
    <property type="entry name" value="MEIOTIC P26, ISOFORM F"/>
    <property type="match status" value="1"/>
</dbReference>
<protein>
    <recommendedName>
        <fullName evidence="3">B box-type domain-containing protein</fullName>
    </recommendedName>
</protein>
<reference evidence="4" key="2">
    <citation type="submission" date="2020-11" db="EMBL/GenBank/DDBJ databases">
        <authorList>
            <person name="McCartney M.A."/>
            <person name="Auch B."/>
            <person name="Kono T."/>
            <person name="Mallez S."/>
            <person name="Becker A."/>
            <person name="Gohl D.M."/>
            <person name="Silverstein K.A.T."/>
            <person name="Koren S."/>
            <person name="Bechman K.B."/>
            <person name="Herman A."/>
            <person name="Abrahante J.E."/>
            <person name="Garbe J."/>
        </authorList>
    </citation>
    <scope>NUCLEOTIDE SEQUENCE</scope>
    <source>
        <strain evidence="4">Duluth1</strain>
        <tissue evidence="4">Whole animal</tissue>
    </source>
</reference>
<keyword evidence="1" id="KW-0479">Metal-binding</keyword>
<evidence type="ECO:0000259" key="3">
    <source>
        <dbReference type="PROSITE" id="PS50119"/>
    </source>
</evidence>
<dbReference type="SMART" id="SM00336">
    <property type="entry name" value="BBOX"/>
    <property type="match status" value="2"/>
</dbReference>
<comment type="caution">
    <text evidence="4">The sequence shown here is derived from an EMBL/GenBank/DDBJ whole genome shotgun (WGS) entry which is preliminary data.</text>
</comment>
<dbReference type="InterPro" id="IPR011042">
    <property type="entry name" value="6-blade_b-propeller_TolB-like"/>
</dbReference>
<evidence type="ECO:0000256" key="1">
    <source>
        <dbReference type="PROSITE-ProRule" id="PRU00024"/>
    </source>
</evidence>
<gene>
    <name evidence="4" type="ORF">DPMN_077583</name>
</gene>
<feature type="coiled-coil region" evidence="2">
    <location>
        <begin position="131"/>
        <end position="230"/>
    </location>
</feature>
<dbReference type="AlphaFoldDB" id="A0A9D4BNF1"/>
<dbReference type="Gene3D" id="3.30.160.60">
    <property type="entry name" value="Classic Zinc Finger"/>
    <property type="match status" value="1"/>
</dbReference>
<feature type="domain" description="B box-type" evidence="3">
    <location>
        <begin position="16"/>
        <end position="60"/>
    </location>
</feature>
<evidence type="ECO:0000313" key="5">
    <source>
        <dbReference type="Proteomes" id="UP000828390"/>
    </source>
</evidence>
<keyword evidence="1" id="KW-0863">Zinc-finger</keyword>
<dbReference type="PROSITE" id="PS50119">
    <property type="entry name" value="ZF_BBOX"/>
    <property type="match status" value="2"/>
</dbReference>
<evidence type="ECO:0000256" key="2">
    <source>
        <dbReference type="SAM" id="Coils"/>
    </source>
</evidence>
<keyword evidence="2" id="KW-0175">Coiled coil</keyword>
<dbReference type="PANTHER" id="PTHR25462">
    <property type="entry name" value="BONUS, ISOFORM C-RELATED"/>
    <property type="match status" value="1"/>
</dbReference>
<name>A0A9D4BNF1_DREPO</name>
<feature type="domain" description="B box-type" evidence="3">
    <location>
        <begin position="78"/>
        <end position="119"/>
    </location>
</feature>
<dbReference type="Proteomes" id="UP000828390">
    <property type="component" value="Unassembled WGS sequence"/>
</dbReference>
<organism evidence="4 5">
    <name type="scientific">Dreissena polymorpha</name>
    <name type="common">Zebra mussel</name>
    <name type="synonym">Mytilus polymorpha</name>
    <dbReference type="NCBI Taxonomy" id="45954"/>
    <lineage>
        <taxon>Eukaryota</taxon>
        <taxon>Metazoa</taxon>
        <taxon>Spiralia</taxon>
        <taxon>Lophotrochozoa</taxon>
        <taxon>Mollusca</taxon>
        <taxon>Bivalvia</taxon>
        <taxon>Autobranchia</taxon>
        <taxon>Heteroconchia</taxon>
        <taxon>Euheterodonta</taxon>
        <taxon>Imparidentia</taxon>
        <taxon>Neoheterodontei</taxon>
        <taxon>Myida</taxon>
        <taxon>Dreissenoidea</taxon>
        <taxon>Dreissenidae</taxon>
        <taxon>Dreissena</taxon>
    </lineage>
</organism>
<reference evidence="4" key="1">
    <citation type="journal article" date="2019" name="bioRxiv">
        <title>The Genome of the Zebra Mussel, Dreissena polymorpha: A Resource for Invasive Species Research.</title>
        <authorList>
            <person name="McCartney M.A."/>
            <person name="Auch B."/>
            <person name="Kono T."/>
            <person name="Mallez S."/>
            <person name="Zhang Y."/>
            <person name="Obille A."/>
            <person name="Becker A."/>
            <person name="Abrahante J.E."/>
            <person name="Garbe J."/>
            <person name="Badalamenti J.P."/>
            <person name="Herman A."/>
            <person name="Mangelson H."/>
            <person name="Liachko I."/>
            <person name="Sullivan S."/>
            <person name="Sone E.D."/>
            <person name="Koren S."/>
            <person name="Silverstein K.A.T."/>
            <person name="Beckman K.B."/>
            <person name="Gohl D.M."/>
        </authorList>
    </citation>
    <scope>NUCLEOTIDE SEQUENCE</scope>
    <source>
        <strain evidence="4">Duluth1</strain>
        <tissue evidence="4">Whole animal</tissue>
    </source>
</reference>
<keyword evidence="5" id="KW-1185">Reference proteome</keyword>
<evidence type="ECO:0000313" key="4">
    <source>
        <dbReference type="EMBL" id="KAH3702559.1"/>
    </source>
</evidence>
<dbReference type="OrthoDB" id="6108862at2759"/>
<dbReference type="Gene3D" id="2.120.10.30">
    <property type="entry name" value="TolB, C-terminal domain"/>
    <property type="match status" value="1"/>
</dbReference>
<dbReference type="InterPro" id="IPR047153">
    <property type="entry name" value="TRIM45/56/19-like"/>
</dbReference>
<proteinExistence type="predicted"/>